<accession>A0ABU2BN36</accession>
<sequence>MSNLNSCTDSMESSNARYALTALRATFQPIEGIATNSKPASLPQHTRVLVASIPGAQAVNLYAWVDADPNGPADYVREYAPAFEYILGGGSNV</sequence>
<evidence type="ECO:0000313" key="2">
    <source>
        <dbReference type="Proteomes" id="UP001183817"/>
    </source>
</evidence>
<protein>
    <submittedName>
        <fullName evidence="1">Uncharacterized protein</fullName>
    </submittedName>
</protein>
<reference evidence="1 2" key="1">
    <citation type="submission" date="2023-07" db="EMBL/GenBank/DDBJ databases">
        <title>Sequencing the genomes of 1000 actinobacteria strains.</title>
        <authorList>
            <person name="Klenk H.-P."/>
        </authorList>
    </citation>
    <scope>NUCLEOTIDE SEQUENCE [LARGE SCALE GENOMIC DNA]</scope>
    <source>
        <strain evidence="1 2">DSM 20167</strain>
    </source>
</reference>
<gene>
    <name evidence="1" type="ORF">J2S64_003753</name>
</gene>
<evidence type="ECO:0000313" key="1">
    <source>
        <dbReference type="EMBL" id="MDR7360062.1"/>
    </source>
</evidence>
<comment type="caution">
    <text evidence="1">The sequence shown here is derived from an EMBL/GenBank/DDBJ whole genome shotgun (WGS) entry which is preliminary data.</text>
</comment>
<name>A0ABU2BN36_9MICC</name>
<dbReference type="EMBL" id="JAVDYI010000001">
    <property type="protein sequence ID" value="MDR7360062.1"/>
    <property type="molecule type" value="Genomic_DNA"/>
</dbReference>
<dbReference type="RefSeq" id="WP_310292786.1">
    <property type="nucleotide sequence ID" value="NZ_BAAAWO010000001.1"/>
</dbReference>
<dbReference type="Proteomes" id="UP001183817">
    <property type="component" value="Unassembled WGS sequence"/>
</dbReference>
<keyword evidence="2" id="KW-1185">Reference proteome</keyword>
<proteinExistence type="predicted"/>
<organism evidence="1 2">
    <name type="scientific">Paeniglutamicibacter sulfureus</name>
    <dbReference type="NCBI Taxonomy" id="43666"/>
    <lineage>
        <taxon>Bacteria</taxon>
        <taxon>Bacillati</taxon>
        <taxon>Actinomycetota</taxon>
        <taxon>Actinomycetes</taxon>
        <taxon>Micrococcales</taxon>
        <taxon>Micrococcaceae</taxon>
        <taxon>Paeniglutamicibacter</taxon>
    </lineage>
</organism>